<dbReference type="AlphaFoldDB" id="T1I6B0"/>
<dbReference type="VEuPathDB" id="VectorBase:RPRC011829"/>
<evidence type="ECO:0000313" key="2">
    <source>
        <dbReference type="EnsemblMetazoa" id="RPRC011829-PA"/>
    </source>
</evidence>
<name>T1I6B0_RHOPR</name>
<dbReference type="GO" id="GO:0005886">
    <property type="term" value="C:plasma membrane"/>
    <property type="evidence" value="ECO:0007669"/>
    <property type="project" value="TreeGrafter"/>
</dbReference>
<accession>T1I6B0</accession>
<dbReference type="InterPro" id="IPR002668">
    <property type="entry name" value="CNT_N_dom"/>
</dbReference>
<dbReference type="EMBL" id="ACPB03003275">
    <property type="status" value="NOT_ANNOTATED_CDS"/>
    <property type="molecule type" value="Genomic_DNA"/>
</dbReference>
<dbReference type="HOGENOM" id="CLU_1645837_0_0_1"/>
<feature type="domain" description="Concentrative nucleoside transporter N-terminal" evidence="1">
    <location>
        <begin position="4"/>
        <end position="57"/>
    </location>
</feature>
<reference evidence="2" key="1">
    <citation type="submission" date="2015-05" db="UniProtKB">
        <authorList>
            <consortium name="EnsemblMetazoa"/>
        </authorList>
    </citation>
    <scope>IDENTIFICATION</scope>
</reference>
<dbReference type="Proteomes" id="UP000015103">
    <property type="component" value="Unassembled WGS sequence"/>
</dbReference>
<protein>
    <submittedName>
        <fullName evidence="2">Nucleos_tra2_N domain-containing protein</fullName>
    </submittedName>
</protein>
<dbReference type="InParanoid" id="T1I6B0"/>
<organism evidence="2 3">
    <name type="scientific">Rhodnius prolixus</name>
    <name type="common">Triatomid bug</name>
    <dbReference type="NCBI Taxonomy" id="13249"/>
    <lineage>
        <taxon>Eukaryota</taxon>
        <taxon>Metazoa</taxon>
        <taxon>Ecdysozoa</taxon>
        <taxon>Arthropoda</taxon>
        <taxon>Hexapoda</taxon>
        <taxon>Insecta</taxon>
        <taxon>Pterygota</taxon>
        <taxon>Neoptera</taxon>
        <taxon>Paraneoptera</taxon>
        <taxon>Hemiptera</taxon>
        <taxon>Heteroptera</taxon>
        <taxon>Panheteroptera</taxon>
        <taxon>Cimicomorpha</taxon>
        <taxon>Reduviidae</taxon>
        <taxon>Triatominae</taxon>
        <taxon>Rhodnius</taxon>
    </lineage>
</organism>
<dbReference type="eggNOG" id="KOG3747">
    <property type="taxonomic scope" value="Eukaryota"/>
</dbReference>
<dbReference type="EnsemblMetazoa" id="RPRC011829-RA">
    <property type="protein sequence ID" value="RPRC011829-PA"/>
    <property type="gene ID" value="RPRC011829"/>
</dbReference>
<evidence type="ECO:0000313" key="3">
    <source>
        <dbReference type="Proteomes" id="UP000015103"/>
    </source>
</evidence>
<proteinExistence type="predicted"/>
<dbReference type="STRING" id="13249.T1I6B0"/>
<dbReference type="PANTHER" id="PTHR10590">
    <property type="entry name" value="SODIUM/NUCLEOSIDE COTRANSPORTER"/>
    <property type="match status" value="1"/>
</dbReference>
<keyword evidence="3" id="KW-1185">Reference proteome</keyword>
<dbReference type="InterPro" id="IPR008276">
    <property type="entry name" value="C_nuclsd_transpt"/>
</dbReference>
<dbReference type="EMBL" id="ACPB03003274">
    <property type="status" value="NOT_ANNOTATED_CDS"/>
    <property type="molecule type" value="Genomic_DNA"/>
</dbReference>
<evidence type="ECO:0000259" key="1">
    <source>
        <dbReference type="Pfam" id="PF01773"/>
    </source>
</evidence>
<dbReference type="GO" id="GO:0005415">
    <property type="term" value="F:nucleoside:sodium symporter activity"/>
    <property type="evidence" value="ECO:0007669"/>
    <property type="project" value="TreeGrafter"/>
</dbReference>
<dbReference type="Pfam" id="PF01773">
    <property type="entry name" value="Nucleos_tra2_N"/>
    <property type="match status" value="1"/>
</dbReference>
<sequence>MSWIRWDTVVTGVSLHLLIGFLTMKVGAGRNIFQCVGLTIVRFLEYGYNGAEFIFGDFLVNKQHVFAFQGARSCEELILVFLLVCCNSINFSHLNSVGEFKVSTCTTTKRLTILIDNFLPSFYQLHYTTFVERLWLIVEKPIKMFFGSLFFIESFSVHGVL</sequence>
<dbReference type="PANTHER" id="PTHR10590:SF4">
    <property type="entry name" value="SOLUTE CARRIER FAMILY 28 MEMBER 3"/>
    <property type="match status" value="1"/>
</dbReference>